<feature type="region of interest" description="Disordered" evidence="1">
    <location>
        <begin position="49"/>
        <end position="135"/>
    </location>
</feature>
<feature type="compositionally biased region" description="Low complexity" evidence="1">
    <location>
        <begin position="49"/>
        <end position="64"/>
    </location>
</feature>
<dbReference type="Proteomes" id="UP001066276">
    <property type="component" value="Chromosome 8"/>
</dbReference>
<dbReference type="AlphaFoldDB" id="A0AAV7NMW1"/>
<dbReference type="EMBL" id="JANPWB010000012">
    <property type="protein sequence ID" value="KAJ1117357.1"/>
    <property type="molecule type" value="Genomic_DNA"/>
</dbReference>
<sequence length="135" mass="14770">MSGSRPQASRRVEERLAAMPEVGACDGGACWSWANLEVRKVHRLTSRLTMRGMSRGRSGRGSTSAEILVSPRKQPVSGLSVAAVPPVRWRQTSTTQKGKKKILEETQMATEEEKRYGDSGGRGGRPSESKGWDAR</sequence>
<proteinExistence type="predicted"/>
<evidence type="ECO:0000256" key="1">
    <source>
        <dbReference type="SAM" id="MobiDB-lite"/>
    </source>
</evidence>
<reference evidence="2" key="1">
    <citation type="journal article" date="2022" name="bioRxiv">
        <title>Sequencing and chromosome-scale assembly of the giantPleurodeles waltlgenome.</title>
        <authorList>
            <person name="Brown T."/>
            <person name="Elewa A."/>
            <person name="Iarovenko S."/>
            <person name="Subramanian E."/>
            <person name="Araus A.J."/>
            <person name="Petzold A."/>
            <person name="Susuki M."/>
            <person name="Suzuki K.-i.T."/>
            <person name="Hayashi T."/>
            <person name="Toyoda A."/>
            <person name="Oliveira C."/>
            <person name="Osipova E."/>
            <person name="Leigh N.D."/>
            <person name="Simon A."/>
            <person name="Yun M.H."/>
        </authorList>
    </citation>
    <scope>NUCLEOTIDE SEQUENCE</scope>
    <source>
        <strain evidence="2">20211129_DDA</strain>
        <tissue evidence="2">Liver</tissue>
    </source>
</reference>
<evidence type="ECO:0000313" key="3">
    <source>
        <dbReference type="Proteomes" id="UP001066276"/>
    </source>
</evidence>
<accession>A0AAV7NMW1</accession>
<feature type="compositionally biased region" description="Basic and acidic residues" evidence="1">
    <location>
        <begin position="125"/>
        <end position="135"/>
    </location>
</feature>
<protein>
    <submittedName>
        <fullName evidence="2">Uncharacterized protein</fullName>
    </submittedName>
</protein>
<gene>
    <name evidence="2" type="ORF">NDU88_005557</name>
</gene>
<name>A0AAV7NMW1_PLEWA</name>
<keyword evidence="3" id="KW-1185">Reference proteome</keyword>
<organism evidence="2 3">
    <name type="scientific">Pleurodeles waltl</name>
    <name type="common">Iberian ribbed newt</name>
    <dbReference type="NCBI Taxonomy" id="8319"/>
    <lineage>
        <taxon>Eukaryota</taxon>
        <taxon>Metazoa</taxon>
        <taxon>Chordata</taxon>
        <taxon>Craniata</taxon>
        <taxon>Vertebrata</taxon>
        <taxon>Euteleostomi</taxon>
        <taxon>Amphibia</taxon>
        <taxon>Batrachia</taxon>
        <taxon>Caudata</taxon>
        <taxon>Salamandroidea</taxon>
        <taxon>Salamandridae</taxon>
        <taxon>Pleurodelinae</taxon>
        <taxon>Pleurodeles</taxon>
    </lineage>
</organism>
<evidence type="ECO:0000313" key="2">
    <source>
        <dbReference type="EMBL" id="KAJ1117357.1"/>
    </source>
</evidence>
<comment type="caution">
    <text evidence="2">The sequence shown here is derived from an EMBL/GenBank/DDBJ whole genome shotgun (WGS) entry which is preliminary data.</text>
</comment>